<reference evidence="3 4" key="1">
    <citation type="submission" date="2018-02" db="EMBL/GenBank/DDBJ databases">
        <title>Comparative genomes isolates from brazilian mangrove.</title>
        <authorList>
            <person name="Araujo J.E."/>
            <person name="Taketani R.G."/>
            <person name="Silva M.C.P."/>
            <person name="Loureco M.V."/>
            <person name="Andreote F.D."/>
        </authorList>
    </citation>
    <scope>NUCLEOTIDE SEQUENCE [LARGE SCALE GENOMIC DNA]</scope>
    <source>
        <strain evidence="3 4">Hex-1 MGV</strain>
    </source>
</reference>
<proteinExistence type="predicted"/>
<gene>
    <name evidence="3" type="ORF">C5Y83_15560</name>
</gene>
<evidence type="ECO:0000313" key="4">
    <source>
        <dbReference type="Proteomes" id="UP000238322"/>
    </source>
</evidence>
<accession>A0A2S8FRU8</accession>
<feature type="chain" id="PRO_5015676933" evidence="1">
    <location>
        <begin position="24"/>
        <end position="232"/>
    </location>
</feature>
<feature type="signal peptide" evidence="1">
    <location>
        <begin position="1"/>
        <end position="23"/>
    </location>
</feature>
<dbReference type="GO" id="GO:0016787">
    <property type="term" value="F:hydrolase activity"/>
    <property type="evidence" value="ECO:0007669"/>
    <property type="project" value="InterPro"/>
</dbReference>
<dbReference type="OrthoDB" id="9780017at2"/>
<dbReference type="Gene3D" id="2.60.120.560">
    <property type="entry name" value="Exo-inulinase, domain 1"/>
    <property type="match status" value="1"/>
</dbReference>
<evidence type="ECO:0000256" key="1">
    <source>
        <dbReference type="SAM" id="SignalP"/>
    </source>
</evidence>
<dbReference type="InterPro" id="IPR010496">
    <property type="entry name" value="AL/BT2_dom"/>
</dbReference>
<dbReference type="AlphaFoldDB" id="A0A2S8FRU8"/>
<keyword evidence="1" id="KW-0732">Signal</keyword>
<name>A0A2S8FRU8_9BACT</name>
<dbReference type="Proteomes" id="UP000238322">
    <property type="component" value="Unassembled WGS sequence"/>
</dbReference>
<evidence type="ECO:0000259" key="2">
    <source>
        <dbReference type="Pfam" id="PF06439"/>
    </source>
</evidence>
<feature type="domain" description="3-keto-alpha-glucoside-1,2-lyase/3-keto-2-hydroxy-glucal hydratase" evidence="2">
    <location>
        <begin position="29"/>
        <end position="227"/>
    </location>
</feature>
<dbReference type="EMBL" id="PUHY01000010">
    <property type="protein sequence ID" value="PQO34903.1"/>
    <property type="molecule type" value="Genomic_DNA"/>
</dbReference>
<comment type="caution">
    <text evidence="3">The sequence shown here is derived from an EMBL/GenBank/DDBJ whole genome shotgun (WGS) entry which is preliminary data.</text>
</comment>
<organism evidence="3 4">
    <name type="scientific">Blastopirellula marina</name>
    <dbReference type="NCBI Taxonomy" id="124"/>
    <lineage>
        <taxon>Bacteria</taxon>
        <taxon>Pseudomonadati</taxon>
        <taxon>Planctomycetota</taxon>
        <taxon>Planctomycetia</taxon>
        <taxon>Pirellulales</taxon>
        <taxon>Pirellulaceae</taxon>
        <taxon>Blastopirellula</taxon>
    </lineage>
</organism>
<dbReference type="Pfam" id="PF06439">
    <property type="entry name" value="3keto-disac_hyd"/>
    <property type="match status" value="1"/>
</dbReference>
<dbReference type="RefSeq" id="WP_105330633.1">
    <property type="nucleotide sequence ID" value="NZ_PUHY01000010.1"/>
</dbReference>
<protein>
    <submittedName>
        <fullName evidence="3">DUF1080 domain-containing protein</fullName>
    </submittedName>
</protein>
<evidence type="ECO:0000313" key="3">
    <source>
        <dbReference type="EMBL" id="PQO34903.1"/>
    </source>
</evidence>
<sequence length="232" mass="25940">MTRTWIALPCLVAVLFASGVCQAEESEKFVPLFDGETLDGWVQHGGTAKYTVEDGVIVGTSVPKTGNSFLCTEKPYTNFILEVEYLVDPLLNSGIQIRSNVYDEKKTYTTDEGKKITVNPGRVHGYQVEIDPSDRAWSGGIYDEGRRGWLFNLKDKPEAGAAFKQNEWNKYRIECRGDSIKTWVNGVPAADLKDDMTSTGFIALQVHGVGNDEKKVGKQIKWRNVKIIELED</sequence>